<keyword evidence="4" id="KW-0808">Transferase</keyword>
<evidence type="ECO:0000256" key="7">
    <source>
        <dbReference type="ARBA" id="ARBA00022840"/>
    </source>
</evidence>
<dbReference type="AlphaFoldDB" id="A0A6A7FNQ1"/>
<evidence type="ECO:0000256" key="6">
    <source>
        <dbReference type="ARBA" id="ARBA00022777"/>
    </source>
</evidence>
<name>A0A6A7FNQ1_9CRUS</name>
<protein>
    <recommendedName>
        <fullName evidence="1">non-specific serine/threonine protein kinase</fullName>
        <ecNumber evidence="1">2.7.11.1</ecNumber>
    </recommendedName>
</protein>
<dbReference type="SUPFAM" id="SSF103243">
    <property type="entry name" value="KA1-like"/>
    <property type="match status" value="1"/>
</dbReference>
<dbReference type="Gene3D" id="1.10.8.10">
    <property type="entry name" value="DNA helicase RuvA subunit, C-terminal domain"/>
    <property type="match status" value="1"/>
</dbReference>
<dbReference type="InterPro" id="IPR049020">
    <property type="entry name" value="PRKAA1/2_AID"/>
</dbReference>
<sequence>MLKVDPMKRATIEDIKKHEWFQKDLAGYLFPPPNDTQVAVIDQDAVKEVCEKLQVEAPEVRDALSAKDPHNQLSIAYHLIVDNKRFADASAQQSIRDFYQVASPTPPSPMAPVSGNTVGGGPIKPHPERIAPLRDRNLRQGTPVKKAKWHLGIRSQSKPHDIMSEVYKAMKVLDLEWKVMNPFNVRVRRTNPTTGALVHMSLQLYRVDYRSHLLDFKIIDSENAAAIEKMHERGEIGEARGHHVMEFFEMCAALIAELAR</sequence>
<keyword evidence="5" id="KW-0547">Nucleotide-binding</keyword>
<keyword evidence="7" id="KW-0067">ATP-binding</keyword>
<dbReference type="CDD" id="cd12122">
    <property type="entry name" value="AMPKA_C"/>
    <property type="match status" value="1"/>
</dbReference>
<dbReference type="Pfam" id="PF16579">
    <property type="entry name" value="AdenylateSensor"/>
    <property type="match status" value="1"/>
</dbReference>
<feature type="domain" description="PRKAA1/2 autoinhibitory" evidence="12">
    <location>
        <begin position="41"/>
        <end position="85"/>
    </location>
</feature>
<evidence type="ECO:0000256" key="2">
    <source>
        <dbReference type="ARBA" id="ARBA00022527"/>
    </source>
</evidence>
<evidence type="ECO:0000256" key="9">
    <source>
        <dbReference type="ARBA" id="ARBA00048679"/>
    </source>
</evidence>
<dbReference type="CDD" id="cd14336">
    <property type="entry name" value="UBA_AID_AMPKalpha"/>
    <property type="match status" value="1"/>
</dbReference>
<dbReference type="InterPro" id="IPR028375">
    <property type="entry name" value="KA1/Ssp2_C"/>
</dbReference>
<evidence type="ECO:0000256" key="1">
    <source>
        <dbReference type="ARBA" id="ARBA00012513"/>
    </source>
</evidence>
<dbReference type="Pfam" id="PF21147">
    <property type="entry name" value="AMPK_alpha_AID"/>
    <property type="match status" value="1"/>
</dbReference>
<comment type="catalytic activity">
    <reaction evidence="9">
        <text>L-seryl-[protein] + ATP = O-phospho-L-seryl-[protein] + ADP + H(+)</text>
        <dbReference type="Rhea" id="RHEA:17989"/>
        <dbReference type="Rhea" id="RHEA-COMP:9863"/>
        <dbReference type="Rhea" id="RHEA-COMP:11604"/>
        <dbReference type="ChEBI" id="CHEBI:15378"/>
        <dbReference type="ChEBI" id="CHEBI:29999"/>
        <dbReference type="ChEBI" id="CHEBI:30616"/>
        <dbReference type="ChEBI" id="CHEBI:83421"/>
        <dbReference type="ChEBI" id="CHEBI:456216"/>
        <dbReference type="EC" id="2.7.11.1"/>
    </reaction>
</comment>
<accession>A0A6A7FNQ1</accession>
<evidence type="ECO:0000259" key="11">
    <source>
        <dbReference type="Pfam" id="PF16579"/>
    </source>
</evidence>
<comment type="catalytic activity">
    <reaction evidence="8">
        <text>L-threonyl-[protein] + ATP = O-phospho-L-threonyl-[protein] + ADP + H(+)</text>
        <dbReference type="Rhea" id="RHEA:46608"/>
        <dbReference type="Rhea" id="RHEA-COMP:11060"/>
        <dbReference type="Rhea" id="RHEA-COMP:11605"/>
        <dbReference type="ChEBI" id="CHEBI:15378"/>
        <dbReference type="ChEBI" id="CHEBI:30013"/>
        <dbReference type="ChEBI" id="CHEBI:30616"/>
        <dbReference type="ChEBI" id="CHEBI:61977"/>
        <dbReference type="ChEBI" id="CHEBI:456216"/>
        <dbReference type="EC" id="2.7.11.1"/>
    </reaction>
</comment>
<keyword evidence="6 13" id="KW-0418">Kinase</keyword>
<reference evidence="13" key="1">
    <citation type="submission" date="2017-11" db="EMBL/GenBank/DDBJ databases">
        <title>The sensing device of the deep-sea amphipod.</title>
        <authorList>
            <person name="Kobayashi H."/>
            <person name="Nagahama T."/>
            <person name="Arai W."/>
            <person name="Sasagawa Y."/>
            <person name="Umeda M."/>
            <person name="Hayashi T."/>
            <person name="Nikaido I."/>
            <person name="Watanabe H."/>
            <person name="Oguri K."/>
            <person name="Kitazato H."/>
            <person name="Fujioka K."/>
            <person name="Kido Y."/>
            <person name="Takami H."/>
        </authorList>
    </citation>
    <scope>NUCLEOTIDE SEQUENCE</scope>
    <source>
        <tissue evidence="13">Whole body</tissue>
    </source>
</reference>
<evidence type="ECO:0000256" key="8">
    <source>
        <dbReference type="ARBA" id="ARBA00047899"/>
    </source>
</evidence>
<dbReference type="Gene3D" id="3.30.310.80">
    <property type="entry name" value="Kinase associated domain 1, KA1"/>
    <property type="match status" value="1"/>
</dbReference>
<dbReference type="GO" id="GO:0005737">
    <property type="term" value="C:cytoplasm"/>
    <property type="evidence" value="ECO:0007669"/>
    <property type="project" value="UniProtKB-ARBA"/>
</dbReference>
<evidence type="ECO:0000256" key="10">
    <source>
        <dbReference type="SAM" id="MobiDB-lite"/>
    </source>
</evidence>
<evidence type="ECO:0000256" key="4">
    <source>
        <dbReference type="ARBA" id="ARBA00022679"/>
    </source>
</evidence>
<evidence type="ECO:0000313" key="13">
    <source>
        <dbReference type="EMBL" id="LAC20217.1"/>
    </source>
</evidence>
<evidence type="ECO:0000256" key="3">
    <source>
        <dbReference type="ARBA" id="ARBA00022553"/>
    </source>
</evidence>
<dbReference type="EC" id="2.7.11.1" evidence="1"/>
<dbReference type="GO" id="GO:0004674">
    <property type="term" value="F:protein serine/threonine kinase activity"/>
    <property type="evidence" value="ECO:0007669"/>
    <property type="project" value="UniProtKB-KW"/>
</dbReference>
<feature type="domain" description="AMPK C-terminal adenylate sensor" evidence="11">
    <location>
        <begin position="148"/>
        <end position="258"/>
    </location>
</feature>
<organism evidence="13">
    <name type="scientific">Hirondellea gigas</name>
    <dbReference type="NCBI Taxonomy" id="1518452"/>
    <lineage>
        <taxon>Eukaryota</taxon>
        <taxon>Metazoa</taxon>
        <taxon>Ecdysozoa</taxon>
        <taxon>Arthropoda</taxon>
        <taxon>Crustacea</taxon>
        <taxon>Multicrustacea</taxon>
        <taxon>Malacostraca</taxon>
        <taxon>Eumalacostraca</taxon>
        <taxon>Peracarida</taxon>
        <taxon>Amphipoda</taxon>
        <taxon>Amphilochidea</taxon>
        <taxon>Lysianassida</taxon>
        <taxon>Lysianassidira</taxon>
        <taxon>Lysianassoidea</taxon>
        <taxon>Lysianassidae</taxon>
        <taxon>Hirondellea</taxon>
    </lineage>
</organism>
<proteinExistence type="evidence at transcript level"/>
<keyword evidence="3" id="KW-0597">Phosphoprotein</keyword>
<dbReference type="GO" id="GO:0005524">
    <property type="term" value="F:ATP binding"/>
    <property type="evidence" value="ECO:0007669"/>
    <property type="project" value="UniProtKB-KW"/>
</dbReference>
<evidence type="ECO:0000259" key="12">
    <source>
        <dbReference type="Pfam" id="PF21147"/>
    </source>
</evidence>
<feature type="region of interest" description="Disordered" evidence="10">
    <location>
        <begin position="106"/>
        <end position="129"/>
    </location>
</feature>
<keyword evidence="2" id="KW-0723">Serine/threonine-protein kinase</keyword>
<dbReference type="InterPro" id="IPR032270">
    <property type="entry name" value="AMPK_C"/>
</dbReference>
<evidence type="ECO:0000256" key="5">
    <source>
        <dbReference type="ARBA" id="ARBA00022741"/>
    </source>
</evidence>
<dbReference type="EMBL" id="IACT01000839">
    <property type="protein sequence ID" value="LAC20217.1"/>
    <property type="molecule type" value="mRNA"/>
</dbReference>